<reference evidence="2 3" key="1">
    <citation type="journal article" date="2016" name="Nat. Commun.">
        <title>Thousands of microbial genomes shed light on interconnected biogeochemical processes in an aquifer system.</title>
        <authorList>
            <person name="Anantharaman K."/>
            <person name="Brown C.T."/>
            <person name="Hug L.A."/>
            <person name="Sharon I."/>
            <person name="Castelle C.J."/>
            <person name="Probst A.J."/>
            <person name="Thomas B.C."/>
            <person name="Singh A."/>
            <person name="Wilkins M.J."/>
            <person name="Karaoz U."/>
            <person name="Brodie E.L."/>
            <person name="Williams K.H."/>
            <person name="Hubbard S.S."/>
            <person name="Banfield J.F."/>
        </authorList>
    </citation>
    <scope>NUCLEOTIDE SEQUENCE [LARGE SCALE GENOMIC DNA]</scope>
</reference>
<name>A0A1F6EKG4_9BACT</name>
<protein>
    <recommendedName>
        <fullName evidence="1">RNHCP domain-containing protein</fullName>
    </recommendedName>
</protein>
<dbReference type="AlphaFoldDB" id="A0A1F6EKG4"/>
<accession>A0A1F6EKG4</accession>
<evidence type="ECO:0000313" key="2">
    <source>
        <dbReference type="EMBL" id="OGG74118.1"/>
    </source>
</evidence>
<organism evidence="2 3">
    <name type="scientific">Candidatus Kaiserbacteria bacterium RIFCSPLOWO2_01_FULL_54_20</name>
    <dbReference type="NCBI Taxonomy" id="1798513"/>
    <lineage>
        <taxon>Bacteria</taxon>
        <taxon>Candidatus Kaiseribacteriota</taxon>
    </lineage>
</organism>
<evidence type="ECO:0000313" key="3">
    <source>
        <dbReference type="Proteomes" id="UP000178427"/>
    </source>
</evidence>
<dbReference type="InterPro" id="IPR024439">
    <property type="entry name" value="RNHCP"/>
</dbReference>
<gene>
    <name evidence="2" type="ORF">A3A40_01830</name>
</gene>
<dbReference type="STRING" id="1798513.A3A40_01830"/>
<comment type="caution">
    <text evidence="2">The sequence shown here is derived from an EMBL/GenBank/DDBJ whole genome shotgun (WGS) entry which is preliminary data.</text>
</comment>
<dbReference type="Proteomes" id="UP000178427">
    <property type="component" value="Unassembled WGS sequence"/>
</dbReference>
<feature type="domain" description="RNHCP" evidence="1">
    <location>
        <begin position="11"/>
        <end position="93"/>
    </location>
</feature>
<dbReference type="EMBL" id="MFMA01000008">
    <property type="protein sequence ID" value="OGG74118.1"/>
    <property type="molecule type" value="Genomic_DNA"/>
</dbReference>
<sequence length="105" mass="11441">MNTPRFQRHSENFVCGHCGCSVTGDGYTNHCPKCLWSKHVDVNPGDRADSCGGLMEPVALEGGPAEYRVVHRCIKCGIERKNIAAEGDEPDALIAIAQKRQMGNN</sequence>
<dbReference type="Pfam" id="PF12647">
    <property type="entry name" value="RNHCP"/>
    <property type="match status" value="1"/>
</dbReference>
<evidence type="ECO:0000259" key="1">
    <source>
        <dbReference type="Pfam" id="PF12647"/>
    </source>
</evidence>
<proteinExistence type="predicted"/>